<dbReference type="PANTHER" id="PTHR35175">
    <property type="entry name" value="DUF1289 DOMAIN-CONTAINING PROTEIN"/>
    <property type="match status" value="1"/>
</dbReference>
<evidence type="ECO:0000313" key="2">
    <source>
        <dbReference type="EMBL" id="REL25930.1"/>
    </source>
</evidence>
<dbReference type="PANTHER" id="PTHR35175:SF1">
    <property type="entry name" value="OXIDOREDUCTASE"/>
    <property type="match status" value="1"/>
</dbReference>
<feature type="compositionally biased region" description="Polar residues" evidence="1">
    <location>
        <begin position="69"/>
        <end position="83"/>
    </location>
</feature>
<evidence type="ECO:0000256" key="1">
    <source>
        <dbReference type="SAM" id="MobiDB-lite"/>
    </source>
</evidence>
<protein>
    <submittedName>
        <fullName evidence="2">DUF1289 domain-containing protein</fullName>
    </submittedName>
</protein>
<accession>A0A3E0TNS0</accession>
<proteinExistence type="predicted"/>
<organism evidence="2 3">
    <name type="scientific">Thalassotalea euphylliae</name>
    <dbReference type="NCBI Taxonomy" id="1655234"/>
    <lineage>
        <taxon>Bacteria</taxon>
        <taxon>Pseudomonadati</taxon>
        <taxon>Pseudomonadota</taxon>
        <taxon>Gammaproteobacteria</taxon>
        <taxon>Alteromonadales</taxon>
        <taxon>Colwelliaceae</taxon>
        <taxon>Thalassotalea</taxon>
    </lineage>
</organism>
<dbReference type="InterPro" id="IPR010710">
    <property type="entry name" value="DUF1289"/>
</dbReference>
<comment type="caution">
    <text evidence="2">The sequence shown here is derived from an EMBL/GenBank/DDBJ whole genome shotgun (WGS) entry which is preliminary data.</text>
</comment>
<reference evidence="2 3" key="1">
    <citation type="submission" date="2018-08" db="EMBL/GenBank/DDBJ databases">
        <title>Thalassotalea euphylliae genome.</title>
        <authorList>
            <person name="Summers S."/>
            <person name="Rice S.A."/>
            <person name="Freckelton M.L."/>
            <person name="Nedved B.T."/>
            <person name="Hadfield M.G."/>
        </authorList>
    </citation>
    <scope>NUCLEOTIDE SEQUENCE [LARGE SCALE GENOMIC DNA]</scope>
    <source>
        <strain evidence="2 3">H1</strain>
    </source>
</reference>
<dbReference type="EMBL" id="QUOU01000001">
    <property type="protein sequence ID" value="REL25930.1"/>
    <property type="molecule type" value="Genomic_DNA"/>
</dbReference>
<dbReference type="AlphaFoldDB" id="A0A3E0TNS0"/>
<evidence type="ECO:0000313" key="3">
    <source>
        <dbReference type="Proteomes" id="UP000256478"/>
    </source>
</evidence>
<dbReference type="RefSeq" id="WP_116007052.1">
    <property type="nucleotide sequence ID" value="NZ_QUOU01000001.1"/>
</dbReference>
<dbReference type="Pfam" id="PF06945">
    <property type="entry name" value="DUF1289"/>
    <property type="match status" value="1"/>
</dbReference>
<feature type="compositionally biased region" description="Acidic residues" evidence="1">
    <location>
        <begin position="109"/>
        <end position="118"/>
    </location>
</feature>
<feature type="compositionally biased region" description="Polar residues" evidence="1">
    <location>
        <begin position="97"/>
        <end position="108"/>
    </location>
</feature>
<gene>
    <name evidence="2" type="ORF">DXX93_04720</name>
</gene>
<sequence length="118" mass="13382">MQLEFFDVPSPCVGVCQSDDKGHCKGCFRTREERQQWISLSSDDKQKVIKRCVQRKKRKDKAKQPIQPSPDTISTEQTETIVQPSLLDPQPKHAAPKQSTSSQALSSNEDMDFGDFEL</sequence>
<dbReference type="Proteomes" id="UP000256478">
    <property type="component" value="Unassembled WGS sequence"/>
</dbReference>
<name>A0A3E0TNS0_9GAMM</name>
<feature type="region of interest" description="Disordered" evidence="1">
    <location>
        <begin position="53"/>
        <end position="118"/>
    </location>
</feature>
<dbReference type="OrthoDB" id="8911262at2"/>